<keyword evidence="9" id="KW-1185">Reference proteome</keyword>
<evidence type="ECO:0000256" key="3">
    <source>
        <dbReference type="ARBA" id="ARBA00022729"/>
    </source>
</evidence>
<proteinExistence type="predicted"/>
<protein>
    <recommendedName>
        <fullName evidence="7">Gram-positive cocci surface proteins LPxTG domain-containing protein</fullName>
    </recommendedName>
</protein>
<dbReference type="RefSeq" id="WP_185904116.1">
    <property type="nucleotide sequence ID" value="NZ_JACMSE010000001.1"/>
</dbReference>
<evidence type="ECO:0000313" key="8">
    <source>
        <dbReference type="EMBL" id="MBC2888136.1"/>
    </source>
</evidence>
<keyword evidence="2" id="KW-0964">Secreted</keyword>
<keyword evidence="3" id="KW-0732">Signal</keyword>
<organism evidence="8 9">
    <name type="scientific">Gordonibacter massiliensis</name>
    <name type="common">ex Traore et al. 2017</name>
    <dbReference type="NCBI Taxonomy" id="1841863"/>
    <lineage>
        <taxon>Bacteria</taxon>
        <taxon>Bacillati</taxon>
        <taxon>Actinomycetota</taxon>
        <taxon>Coriobacteriia</taxon>
        <taxon>Eggerthellales</taxon>
        <taxon>Eggerthellaceae</taxon>
        <taxon>Gordonibacter</taxon>
    </lineage>
</organism>
<dbReference type="EMBL" id="JACMSE010000001">
    <property type="protein sequence ID" value="MBC2888136.1"/>
    <property type="molecule type" value="Genomic_DNA"/>
</dbReference>
<dbReference type="PROSITE" id="PS50847">
    <property type="entry name" value="GRAM_POS_ANCHORING"/>
    <property type="match status" value="1"/>
</dbReference>
<evidence type="ECO:0000256" key="6">
    <source>
        <dbReference type="SAM" id="Phobius"/>
    </source>
</evidence>
<comment type="caution">
    <text evidence="8">The sequence shown here is derived from an EMBL/GenBank/DDBJ whole genome shotgun (WGS) entry which is preliminary data.</text>
</comment>
<reference evidence="8 9" key="1">
    <citation type="submission" date="2020-08" db="EMBL/GenBank/DDBJ databases">
        <authorList>
            <person name="Liu C."/>
            <person name="Sun Q."/>
        </authorList>
    </citation>
    <scope>NUCLEOTIDE SEQUENCE [LARGE SCALE GENOMIC DNA]</scope>
    <source>
        <strain evidence="8 9">N22</strain>
    </source>
</reference>
<feature type="transmembrane region" description="Helical" evidence="6">
    <location>
        <begin position="394"/>
        <end position="414"/>
    </location>
</feature>
<sequence>MSANTKSTHRGLTVRSRAQHAAPSLPSQRWQATRRKFTVGATAVAMSSMLMMPNMAWAADWVNVDGNTYQDAHTEDTWSWDGDMSMTLNGYDGGSILAGAEDAQGNGDLNIDLSGENYVDGQVHIEGDATITGDADASLHVDTKGATDVALQTDGRLTIDGTTVDVSNETSYNDRGLGSAAIAAKGEDIVIKDSVVTATSKSTANNDTYNYGIVSDAQKSWANLGGHIYIKDSVVYAKAEGTNGNSWGIAAQNSQQYTSGGMKPVYIKAENSTVHALGDIAMIAISNDGDYRSNHGSIQLKGCSIVTEGVGIQDVAASVPAMKGDAWGQTLGTGKDTITNIASTEIAQDALIKPDVPKPAPTPAPTPTPVSNGKAYAATADGAMAQTGDSTADLATTAVAAGIVATAAGAVAFVRSRKRD</sequence>
<dbReference type="Proteomes" id="UP000587396">
    <property type="component" value="Unassembled WGS sequence"/>
</dbReference>
<dbReference type="AlphaFoldDB" id="A0A842JBD2"/>
<evidence type="ECO:0000256" key="4">
    <source>
        <dbReference type="ARBA" id="ARBA00023088"/>
    </source>
</evidence>
<dbReference type="InterPro" id="IPR019931">
    <property type="entry name" value="LPXTG_anchor"/>
</dbReference>
<evidence type="ECO:0000313" key="9">
    <source>
        <dbReference type="Proteomes" id="UP000587396"/>
    </source>
</evidence>
<feature type="region of interest" description="Disordered" evidence="5">
    <location>
        <begin position="1"/>
        <end position="30"/>
    </location>
</feature>
<feature type="compositionally biased region" description="Pro residues" evidence="5">
    <location>
        <begin position="357"/>
        <end position="368"/>
    </location>
</feature>
<evidence type="ECO:0000256" key="2">
    <source>
        <dbReference type="ARBA" id="ARBA00022525"/>
    </source>
</evidence>
<keyword evidence="1" id="KW-0134">Cell wall</keyword>
<name>A0A842JBD2_9ACTN</name>
<feature type="region of interest" description="Disordered" evidence="5">
    <location>
        <begin position="353"/>
        <end position="374"/>
    </location>
</feature>
<keyword evidence="6" id="KW-1133">Transmembrane helix</keyword>
<keyword evidence="6" id="KW-0812">Transmembrane</keyword>
<evidence type="ECO:0000259" key="7">
    <source>
        <dbReference type="PROSITE" id="PS50847"/>
    </source>
</evidence>
<feature type="domain" description="Gram-positive cocci surface proteins LPxTG" evidence="7">
    <location>
        <begin position="384"/>
        <end position="420"/>
    </location>
</feature>
<keyword evidence="6" id="KW-0472">Membrane</keyword>
<evidence type="ECO:0000256" key="1">
    <source>
        <dbReference type="ARBA" id="ARBA00022512"/>
    </source>
</evidence>
<gene>
    <name evidence="8" type="ORF">H7313_02050</name>
</gene>
<keyword evidence="4" id="KW-0572">Peptidoglycan-anchor</keyword>
<evidence type="ECO:0000256" key="5">
    <source>
        <dbReference type="SAM" id="MobiDB-lite"/>
    </source>
</evidence>
<accession>A0A842JBD2</accession>